<keyword evidence="1 4" id="KW-0853">WD repeat</keyword>
<name>A0A9P8I459_9PEZI</name>
<evidence type="ECO:0000313" key="6">
    <source>
        <dbReference type="EMBL" id="KAH0536082.1"/>
    </source>
</evidence>
<dbReference type="InterPro" id="IPR036322">
    <property type="entry name" value="WD40_repeat_dom_sf"/>
</dbReference>
<dbReference type="PANTHER" id="PTHR19920">
    <property type="entry name" value="WD40 PROTEIN CIAO1"/>
    <property type="match status" value="1"/>
</dbReference>
<evidence type="ECO:0000256" key="1">
    <source>
        <dbReference type="ARBA" id="ARBA00022574"/>
    </source>
</evidence>
<dbReference type="Proteomes" id="UP000698800">
    <property type="component" value="Unassembled WGS sequence"/>
</dbReference>
<dbReference type="AlphaFoldDB" id="A0A9P8I459"/>
<gene>
    <name evidence="3" type="primary">CIA1</name>
    <name evidence="6" type="ORF">FGG08_007009</name>
</gene>
<feature type="repeat" description="WD" evidence="4">
    <location>
        <begin position="128"/>
        <end position="160"/>
    </location>
</feature>
<keyword evidence="2" id="KW-0677">Repeat</keyword>
<comment type="function">
    <text evidence="3">Essential component of the cytosolic iron-sulfur (Fe/S) protein assembly machinery. Required for the maturation of extramitochondrial Fe/S proteins.</text>
</comment>
<dbReference type="SMART" id="SM00320">
    <property type="entry name" value="WD40"/>
    <property type="match status" value="7"/>
</dbReference>
<comment type="similarity">
    <text evidence="3">Belongs to the WD repeat CIA1 family.</text>
</comment>
<feature type="repeat" description="WD" evidence="4">
    <location>
        <begin position="56"/>
        <end position="90"/>
    </location>
</feature>
<dbReference type="PROSITE" id="PS50294">
    <property type="entry name" value="WD_REPEATS_REGION"/>
    <property type="match status" value="2"/>
</dbReference>
<feature type="region of interest" description="Disordered" evidence="5">
    <location>
        <begin position="347"/>
        <end position="383"/>
    </location>
</feature>
<dbReference type="Gene3D" id="2.130.10.10">
    <property type="entry name" value="YVTN repeat-like/Quinoprotein amine dehydrogenase"/>
    <property type="match status" value="1"/>
</dbReference>
<proteinExistence type="inferred from homology"/>
<dbReference type="OrthoDB" id="284782at2759"/>
<evidence type="ECO:0000256" key="4">
    <source>
        <dbReference type="PROSITE-ProRule" id="PRU00221"/>
    </source>
</evidence>
<dbReference type="HAMAP" id="MF_03037">
    <property type="entry name" value="ciao1"/>
    <property type="match status" value="1"/>
</dbReference>
<feature type="repeat" description="WD" evidence="4">
    <location>
        <begin position="311"/>
        <end position="343"/>
    </location>
</feature>
<protein>
    <recommendedName>
        <fullName evidence="3">Probable cytosolic iron-sulfur protein assembly protein 1</fullName>
    </recommendedName>
</protein>
<dbReference type="Pfam" id="PF00400">
    <property type="entry name" value="WD40"/>
    <property type="match status" value="5"/>
</dbReference>
<dbReference type="GO" id="GO:0016226">
    <property type="term" value="P:iron-sulfur cluster assembly"/>
    <property type="evidence" value="ECO:0007669"/>
    <property type="project" value="UniProtKB-UniRule"/>
</dbReference>
<dbReference type="InterPro" id="IPR028608">
    <property type="entry name" value="CIAO1/Cia1"/>
</dbReference>
<dbReference type="InterPro" id="IPR015943">
    <property type="entry name" value="WD40/YVTN_repeat-like_dom_sf"/>
</dbReference>
<reference evidence="6" key="1">
    <citation type="submission" date="2021-03" db="EMBL/GenBank/DDBJ databases">
        <title>Comparative genomics and phylogenomic investigation of the class Geoglossomycetes provide insights into ecological specialization and systematics.</title>
        <authorList>
            <person name="Melie T."/>
            <person name="Pirro S."/>
            <person name="Miller A.N."/>
            <person name="Quandt A."/>
        </authorList>
    </citation>
    <scope>NUCLEOTIDE SEQUENCE</scope>
    <source>
        <strain evidence="6">GBOQ0MN5Z8</strain>
    </source>
</reference>
<comment type="caution">
    <text evidence="6">The sequence shown here is derived from an EMBL/GenBank/DDBJ whole genome shotgun (WGS) entry which is preliminary data.</text>
</comment>
<dbReference type="InterPro" id="IPR001680">
    <property type="entry name" value="WD40_rpt"/>
</dbReference>
<dbReference type="GO" id="GO:0097361">
    <property type="term" value="C:cytosolic [4Fe-4S] assembly targeting complex"/>
    <property type="evidence" value="ECO:0007669"/>
    <property type="project" value="InterPro"/>
</dbReference>
<dbReference type="SUPFAM" id="SSF50978">
    <property type="entry name" value="WD40 repeat-like"/>
    <property type="match status" value="1"/>
</dbReference>
<sequence length="445" mass="49249">MTTVKISLLAPFNPPSLSRTWSSQPHHSLPLLATASSDKSVRVYSLTSFNLISTIEGGHKRSIRSIAWKPGTKGESVLATGSFDSSAGIWRRWDNDMVPRPERQEIEIGSGSNGEEEEEEEWRFAVVLDGHESEVKSVAWSAGGNFLATCSRDKSVWVWEEMEDDNFETIAVLQEHEGDVKCVVWHPEEELLASSSYDDTIRLYKEDIDDWTCISLLKGHNSTVWSIDFEPTSNPSLVATGNISSPVSTRFLEMRNAAGPRLVSTSDDLTIRIWSRVPRETDGALGEHGMIPSRIRTGSIEEEWTEEAQFPQAHTRAIYSVAWSKRTGRVVSAGGDGKIVVYEERWRSGDRTSTTPGNDHTPAKPENSQVGEGVQGTDSQRELTGDDAVAATEWVVLAEMPAAHGVYEVNHVCWAKRFDKGRTKDEEVIISTGDDGATKAWILGS</sequence>
<organism evidence="6 7">
    <name type="scientific">Glutinoglossum americanum</name>
    <dbReference type="NCBI Taxonomy" id="1670608"/>
    <lineage>
        <taxon>Eukaryota</taxon>
        <taxon>Fungi</taxon>
        <taxon>Dikarya</taxon>
        <taxon>Ascomycota</taxon>
        <taxon>Pezizomycotina</taxon>
        <taxon>Geoglossomycetes</taxon>
        <taxon>Geoglossales</taxon>
        <taxon>Geoglossaceae</taxon>
        <taxon>Glutinoglossum</taxon>
    </lineage>
</organism>
<evidence type="ECO:0000256" key="2">
    <source>
        <dbReference type="ARBA" id="ARBA00022737"/>
    </source>
</evidence>
<feature type="repeat" description="WD" evidence="4">
    <location>
        <begin position="173"/>
        <end position="205"/>
    </location>
</feature>
<evidence type="ECO:0000313" key="7">
    <source>
        <dbReference type="Proteomes" id="UP000698800"/>
    </source>
</evidence>
<keyword evidence="7" id="KW-1185">Reference proteome</keyword>
<accession>A0A9P8I459</accession>
<dbReference type="CDD" id="cd00200">
    <property type="entry name" value="WD40"/>
    <property type="match status" value="1"/>
</dbReference>
<dbReference type="EMBL" id="JAGHQL010000236">
    <property type="protein sequence ID" value="KAH0536082.1"/>
    <property type="molecule type" value="Genomic_DNA"/>
</dbReference>
<evidence type="ECO:0000256" key="5">
    <source>
        <dbReference type="SAM" id="MobiDB-lite"/>
    </source>
</evidence>
<dbReference type="PROSITE" id="PS50082">
    <property type="entry name" value="WD_REPEATS_2"/>
    <property type="match status" value="4"/>
</dbReference>
<evidence type="ECO:0000256" key="3">
    <source>
        <dbReference type="HAMAP-Rule" id="MF_03037"/>
    </source>
</evidence>
<dbReference type="PANTHER" id="PTHR19920:SF0">
    <property type="entry name" value="CYTOSOLIC IRON-SULFUR PROTEIN ASSEMBLY PROTEIN CIAO1-RELATED"/>
    <property type="match status" value="1"/>
</dbReference>